<organism evidence="4 5">
    <name type="scientific">Tolypothrix tenuis PCC 7101</name>
    <dbReference type="NCBI Taxonomy" id="231146"/>
    <lineage>
        <taxon>Bacteria</taxon>
        <taxon>Bacillati</taxon>
        <taxon>Cyanobacteriota</taxon>
        <taxon>Cyanophyceae</taxon>
        <taxon>Nostocales</taxon>
        <taxon>Tolypothrichaceae</taxon>
        <taxon>Tolypothrix</taxon>
    </lineage>
</organism>
<reference evidence="4 5" key="1">
    <citation type="submission" date="2017-06" db="EMBL/GenBank/DDBJ databases">
        <title>Genome sequencing of cyanobaciteial culture collection at National Institute for Environmental Studies (NIES).</title>
        <authorList>
            <person name="Hirose Y."/>
            <person name="Shimura Y."/>
            <person name="Fujisawa T."/>
            <person name="Nakamura Y."/>
            <person name="Kawachi M."/>
        </authorList>
    </citation>
    <scope>NUCLEOTIDE SEQUENCE [LARGE SCALE GENOMIC DNA]</scope>
    <source>
        <strain evidence="4 5">NIES-37</strain>
    </source>
</reference>
<dbReference type="InterPro" id="IPR045155">
    <property type="entry name" value="Beta-lactam_cat"/>
</dbReference>
<dbReference type="Pfam" id="PF11741">
    <property type="entry name" value="AMIN"/>
    <property type="match status" value="1"/>
</dbReference>
<dbReference type="EMBL" id="AP018248">
    <property type="protein sequence ID" value="BAZ00543.1"/>
    <property type="molecule type" value="Genomic_DNA"/>
</dbReference>
<name>A0A1Z4N466_9CYAN</name>
<keyword evidence="5" id="KW-1185">Reference proteome</keyword>
<dbReference type="GO" id="GO:0008800">
    <property type="term" value="F:beta-lactamase activity"/>
    <property type="evidence" value="ECO:0007669"/>
    <property type="project" value="InterPro"/>
</dbReference>
<dbReference type="GO" id="GO:0030655">
    <property type="term" value="P:beta-lactam antibiotic catabolic process"/>
    <property type="evidence" value="ECO:0007669"/>
    <property type="project" value="InterPro"/>
</dbReference>
<gene>
    <name evidence="4" type="ORF">NIES37_45380</name>
</gene>
<evidence type="ECO:0000256" key="1">
    <source>
        <dbReference type="SAM" id="SignalP"/>
    </source>
</evidence>
<dbReference type="KEGG" id="ttq:NIES37_45380"/>
<dbReference type="PANTHER" id="PTHR35333:SF4">
    <property type="entry name" value="SLR0121 PROTEIN"/>
    <property type="match status" value="1"/>
</dbReference>
<dbReference type="InterPro" id="IPR021731">
    <property type="entry name" value="AMIN_dom"/>
</dbReference>
<proteinExistence type="predicted"/>
<feature type="domain" description="Beta-lactamase class A catalytic" evidence="3">
    <location>
        <begin position="192"/>
        <end position="402"/>
    </location>
</feature>
<dbReference type="InterPro" id="IPR012338">
    <property type="entry name" value="Beta-lactam/transpept-like"/>
</dbReference>
<evidence type="ECO:0000259" key="2">
    <source>
        <dbReference type="Pfam" id="PF11741"/>
    </source>
</evidence>
<dbReference type="AlphaFoldDB" id="A0A1Z4N466"/>
<dbReference type="Gene3D" id="2.60.40.3500">
    <property type="match status" value="1"/>
</dbReference>
<keyword evidence="1" id="KW-0732">Signal</keyword>
<feature type="domain" description="AMIN" evidence="2">
    <location>
        <begin position="37"/>
        <end position="132"/>
    </location>
</feature>
<feature type="signal peptide" evidence="1">
    <location>
        <begin position="1"/>
        <end position="27"/>
    </location>
</feature>
<dbReference type="GO" id="GO:0046677">
    <property type="term" value="P:response to antibiotic"/>
    <property type="evidence" value="ECO:0007669"/>
    <property type="project" value="InterPro"/>
</dbReference>
<feature type="chain" id="PRO_5012418984" evidence="1">
    <location>
        <begin position="28"/>
        <end position="443"/>
    </location>
</feature>
<dbReference type="Gene3D" id="3.40.710.10">
    <property type="entry name" value="DD-peptidase/beta-lactamase superfamily"/>
    <property type="match status" value="1"/>
</dbReference>
<dbReference type="Pfam" id="PF13354">
    <property type="entry name" value="Beta-lactamase2"/>
    <property type="match status" value="1"/>
</dbReference>
<evidence type="ECO:0000259" key="3">
    <source>
        <dbReference type="Pfam" id="PF13354"/>
    </source>
</evidence>
<dbReference type="PANTHER" id="PTHR35333">
    <property type="entry name" value="BETA-LACTAMASE"/>
    <property type="match status" value="1"/>
</dbReference>
<protein>
    <submittedName>
        <fullName evidence="4">Beta-lactamase</fullName>
    </submittedName>
</protein>
<sequence>MRLTHKHNIVKASWVLASFLSTCLLGATVKAATVANWHFDSNRNHLDFTTDETVQPRVQLLTSTSLAIDLPGVTLNYPQVTQKIGLVTQQIQIGQFGADSTRILITLAPGYTIDPSQVQLQEKSPNHWSVQLPQITRVAITQPSIPPVITPEQPIVTNRNLFAGVVPLNSSMKALEPQIKALMSRYSFLTTGMFFLDLDTGNYLDIKGDRVFPAASTIKLPILIAFFQDLDAGKVRLDEKLTMRGDLVTNGSGDMQYERVGKKYTALETITKMVTISDNTATNMIIDRLGGAAKLNQRFRSWGLKDTVIRHLLADLRGTNTTSSQDMARVLALLVNNKLVSPSSKEQALDILRHTTVHTLLPAGLGKGAVIANKTGDIGFLIGDAGFITMPNGKHYLAAIFVKRPYKDSRGRDFIRQVSQLVYNYLNQPNPVATGNSPTNVNF</sequence>
<accession>A0A1Z4N466</accession>
<dbReference type="RefSeq" id="WP_190445923.1">
    <property type="nucleotide sequence ID" value="NZ_CAWNJS010000001.1"/>
</dbReference>
<evidence type="ECO:0000313" key="4">
    <source>
        <dbReference type="EMBL" id="BAZ00543.1"/>
    </source>
</evidence>
<dbReference type="InterPro" id="IPR000871">
    <property type="entry name" value="Beta-lactam_class-A"/>
</dbReference>
<dbReference type="SUPFAM" id="SSF56601">
    <property type="entry name" value="beta-lactamase/transpeptidase-like"/>
    <property type="match status" value="1"/>
</dbReference>
<evidence type="ECO:0000313" key="5">
    <source>
        <dbReference type="Proteomes" id="UP000218785"/>
    </source>
</evidence>
<dbReference type="Proteomes" id="UP000218785">
    <property type="component" value="Chromosome"/>
</dbReference>